<reference evidence="1" key="1">
    <citation type="submission" date="2020-02" db="EMBL/GenBank/DDBJ databases">
        <authorList>
            <person name="Meier V. D."/>
        </authorList>
    </citation>
    <scope>NUCLEOTIDE SEQUENCE</scope>
    <source>
        <strain evidence="1">AVDCRST_MAG33</strain>
    </source>
</reference>
<evidence type="ECO:0000313" key="1">
    <source>
        <dbReference type="EMBL" id="CAA9558863.1"/>
    </source>
</evidence>
<sequence length="163" mass="17464">MGLEDNLREAAQQLVEHDRILDVAVFNPKGTQVAMSPGGAIGSSSRGWGRSMGTAWGMLAGKALNQLGNELPGSVCVAVSDSTVYRLGMRTNLSVTGIWPLGEIGRDNLGASVKRRLTRTELTLEDLQTGAEFELEVPRINMYDGRALVELLGVSPQHLSEGT</sequence>
<accession>A0A6J4UXG1</accession>
<dbReference type="AlphaFoldDB" id="A0A6J4UXG1"/>
<dbReference type="EMBL" id="CADCWK010000154">
    <property type="protein sequence ID" value="CAA9558863.1"/>
    <property type="molecule type" value="Genomic_DNA"/>
</dbReference>
<gene>
    <name evidence="1" type="ORF">AVDCRST_MAG33-1501</name>
</gene>
<protein>
    <submittedName>
        <fullName evidence="1">Uncharacterized protein</fullName>
    </submittedName>
</protein>
<organism evidence="1">
    <name type="scientific">uncultured Thermomicrobiales bacterium</name>
    <dbReference type="NCBI Taxonomy" id="1645740"/>
    <lineage>
        <taxon>Bacteria</taxon>
        <taxon>Pseudomonadati</taxon>
        <taxon>Thermomicrobiota</taxon>
        <taxon>Thermomicrobia</taxon>
        <taxon>Thermomicrobiales</taxon>
        <taxon>environmental samples</taxon>
    </lineage>
</organism>
<name>A0A6J4UXG1_9BACT</name>
<proteinExistence type="predicted"/>